<evidence type="ECO:0000259" key="2">
    <source>
        <dbReference type="SMART" id="SM00382"/>
    </source>
</evidence>
<dbReference type="Pfam" id="PF00004">
    <property type="entry name" value="AAA"/>
    <property type="match status" value="1"/>
</dbReference>
<dbReference type="PANTHER" id="PTHR46411">
    <property type="entry name" value="FAMILY ATPASE, PUTATIVE-RELATED"/>
    <property type="match status" value="1"/>
</dbReference>
<comment type="caution">
    <text evidence="3">The sequence shown here is derived from an EMBL/GenBank/DDBJ whole genome shotgun (WGS) entry which is preliminary data.</text>
</comment>
<accession>A0A175WCL0</accession>
<gene>
    <name evidence="3" type="ORF">MMYC01_203410</name>
</gene>
<dbReference type="InterPro" id="IPR003959">
    <property type="entry name" value="ATPase_AAA_core"/>
</dbReference>
<dbReference type="Pfam" id="PF22942">
    <property type="entry name" value="DUF7025"/>
    <property type="match status" value="1"/>
</dbReference>
<dbReference type="AlphaFoldDB" id="A0A175WCL0"/>
<dbReference type="SUPFAM" id="SSF52540">
    <property type="entry name" value="P-loop containing nucleoside triphosphate hydrolases"/>
    <property type="match status" value="1"/>
</dbReference>
<dbReference type="GO" id="GO:0005524">
    <property type="term" value="F:ATP binding"/>
    <property type="evidence" value="ECO:0007669"/>
    <property type="project" value="InterPro"/>
</dbReference>
<sequence>MSPASVQHTISEDRTAGHAAHAESHLNRLDTCWAGPTGQLTLQDYQMQLMLLEQQNKKRLIAARQEYSYAGQRDAQSRELQRQNEAAMAEMDLMSNEGQAAASVTDADHSSYVVLHRVVCHQNGVRCNRLIWEDEPFNVVVNREVHLAGNQPVADLGAYIAARGPTAFIVYRESHCGNRAEVAPTQRPSGFPRTQGTQQVISIISRELHAAIQRISKFAPHGAAYPLGGQPPGGRLPLDTSSLVSQSPFEYLPYFFYHHLDAIRRAVNENSVTGDLGVLLSYLQAYPDPMYAKCDELFGQGLVTSETLPWLFRPNETLVCKQDNRVLAYVLRRTPVDSGSHGIYLDCWNWGYDGTNLRRKDKHLTVAVPTYDTIPIPELSVYPLRYADEQTKQQLLETGKRFWGFRNQTHVSYEGPDYRGERIYPADSRCMIDYQMYRNFHAHAEAFVFSARPATSFDKWPEEISATAEPSPSNIMLLPPGIHGFFLKEKKWVHLLVENIKPVDWNKEAFERLVLPRRIKNMVKALVLVRKSDAIDPSLNLGLKGMRSDLIRGKGGGLIMLLHGGPGTGKTLTAEVNTGQVAGPPRVISPSSSKLTVKSVAELAEMPLYNVTCGDIGTKPEAVERYLATVLHLGQKWNCVLLLDEADVFLEQRTLSDLKRNSLVSVFLRTLEYYDGVLILTSNRVGTFDAAFKSRIQVALHYPALDRPSRYQIWQNFIEMLRADGEDMDFDGIAAHMDELADQEMNGRQIRNAVTTARQLAMFEKTTVVWDHLEQAISAASDFDNHLSKPRPFTDEEWVMDTVTTVSGAVAIRNRPDGEPAPLSHGKCTE</sequence>
<dbReference type="Gene3D" id="3.40.50.300">
    <property type="entry name" value="P-loop containing nucleotide triphosphate hydrolases"/>
    <property type="match status" value="1"/>
</dbReference>
<evidence type="ECO:0000313" key="4">
    <source>
        <dbReference type="Proteomes" id="UP000078237"/>
    </source>
</evidence>
<dbReference type="PANTHER" id="PTHR46411:SF2">
    <property type="entry name" value="AAA+ ATPASE DOMAIN-CONTAINING PROTEIN"/>
    <property type="match status" value="1"/>
</dbReference>
<dbReference type="OrthoDB" id="10042665at2759"/>
<name>A0A175WCL0_9PEZI</name>
<feature type="region of interest" description="Disordered" evidence="1">
    <location>
        <begin position="1"/>
        <end position="22"/>
    </location>
</feature>
<proteinExistence type="predicted"/>
<feature type="domain" description="AAA+ ATPase" evidence="2">
    <location>
        <begin position="556"/>
        <end position="706"/>
    </location>
</feature>
<dbReference type="VEuPathDB" id="FungiDB:MMYC01_203410"/>
<dbReference type="Pfam" id="PF23232">
    <property type="entry name" value="AAA_lid_13"/>
    <property type="match status" value="1"/>
</dbReference>
<keyword evidence="4" id="KW-1185">Reference proteome</keyword>
<dbReference type="InterPro" id="IPR056599">
    <property type="entry name" value="AAA_lid_fung"/>
</dbReference>
<dbReference type="EMBL" id="LCTW02000054">
    <property type="protein sequence ID" value="KXX80664.1"/>
    <property type="molecule type" value="Genomic_DNA"/>
</dbReference>
<dbReference type="InterPro" id="IPR027417">
    <property type="entry name" value="P-loop_NTPase"/>
</dbReference>
<dbReference type="GO" id="GO:0016887">
    <property type="term" value="F:ATP hydrolysis activity"/>
    <property type="evidence" value="ECO:0007669"/>
    <property type="project" value="InterPro"/>
</dbReference>
<evidence type="ECO:0000256" key="1">
    <source>
        <dbReference type="SAM" id="MobiDB-lite"/>
    </source>
</evidence>
<dbReference type="SMART" id="SM00382">
    <property type="entry name" value="AAA"/>
    <property type="match status" value="1"/>
</dbReference>
<organism evidence="3 4">
    <name type="scientific">Madurella mycetomatis</name>
    <dbReference type="NCBI Taxonomy" id="100816"/>
    <lineage>
        <taxon>Eukaryota</taxon>
        <taxon>Fungi</taxon>
        <taxon>Dikarya</taxon>
        <taxon>Ascomycota</taxon>
        <taxon>Pezizomycotina</taxon>
        <taxon>Sordariomycetes</taxon>
        <taxon>Sordariomycetidae</taxon>
        <taxon>Sordariales</taxon>
        <taxon>Sordariales incertae sedis</taxon>
        <taxon>Madurella</taxon>
    </lineage>
</organism>
<dbReference type="InterPro" id="IPR054289">
    <property type="entry name" value="DUF7025"/>
</dbReference>
<dbReference type="Proteomes" id="UP000078237">
    <property type="component" value="Unassembled WGS sequence"/>
</dbReference>
<evidence type="ECO:0000313" key="3">
    <source>
        <dbReference type="EMBL" id="KXX80664.1"/>
    </source>
</evidence>
<feature type="compositionally biased region" description="Basic and acidic residues" evidence="1">
    <location>
        <begin position="10"/>
        <end position="22"/>
    </location>
</feature>
<protein>
    <submittedName>
        <fullName evidence="3">Fidgetin-like protein 1</fullName>
    </submittedName>
</protein>
<reference evidence="3 4" key="1">
    <citation type="journal article" date="2016" name="Genome Announc.">
        <title>Genome Sequence of Madurella mycetomatis mm55, Isolated from a Human Mycetoma Case in Sudan.</title>
        <authorList>
            <person name="Smit S."/>
            <person name="Derks M.F."/>
            <person name="Bervoets S."/>
            <person name="Fahal A."/>
            <person name="van Leeuwen W."/>
            <person name="van Belkum A."/>
            <person name="van de Sande W.W."/>
        </authorList>
    </citation>
    <scope>NUCLEOTIDE SEQUENCE [LARGE SCALE GENOMIC DNA]</scope>
    <source>
        <strain evidence="4">mm55</strain>
    </source>
</reference>
<dbReference type="InterPro" id="IPR003593">
    <property type="entry name" value="AAA+_ATPase"/>
</dbReference>